<feature type="region of interest" description="Disordered" evidence="1">
    <location>
        <begin position="132"/>
        <end position="175"/>
    </location>
</feature>
<comment type="caution">
    <text evidence="2">The sequence shown here is derived from an EMBL/GenBank/DDBJ whole genome shotgun (WGS) entry which is preliminary data.</text>
</comment>
<gene>
    <name evidence="2" type="ORF">BJ554DRAFT_5487</name>
</gene>
<dbReference type="EMBL" id="JAEFCI010002472">
    <property type="protein sequence ID" value="KAG5462212.1"/>
    <property type="molecule type" value="Genomic_DNA"/>
</dbReference>
<organism evidence="2 3">
    <name type="scientific">Olpidium bornovanus</name>
    <dbReference type="NCBI Taxonomy" id="278681"/>
    <lineage>
        <taxon>Eukaryota</taxon>
        <taxon>Fungi</taxon>
        <taxon>Fungi incertae sedis</taxon>
        <taxon>Olpidiomycota</taxon>
        <taxon>Olpidiomycotina</taxon>
        <taxon>Olpidiomycetes</taxon>
        <taxon>Olpidiales</taxon>
        <taxon>Olpidiaceae</taxon>
        <taxon>Olpidium</taxon>
    </lineage>
</organism>
<feature type="region of interest" description="Disordered" evidence="1">
    <location>
        <begin position="1"/>
        <end position="51"/>
    </location>
</feature>
<accession>A0A8H7ZZS3</accession>
<feature type="compositionally biased region" description="Low complexity" evidence="1">
    <location>
        <begin position="8"/>
        <end position="30"/>
    </location>
</feature>
<reference evidence="2 3" key="1">
    <citation type="journal article" name="Sci. Rep.">
        <title>Genome-scale phylogenetic analyses confirm Olpidium as the closest living zoosporic fungus to the non-flagellated, terrestrial fungi.</title>
        <authorList>
            <person name="Chang Y."/>
            <person name="Rochon D."/>
            <person name="Sekimoto S."/>
            <person name="Wang Y."/>
            <person name="Chovatia M."/>
            <person name="Sandor L."/>
            <person name="Salamov A."/>
            <person name="Grigoriev I.V."/>
            <person name="Stajich J.E."/>
            <person name="Spatafora J.W."/>
        </authorList>
    </citation>
    <scope>NUCLEOTIDE SEQUENCE [LARGE SCALE GENOMIC DNA]</scope>
    <source>
        <strain evidence="2">S191</strain>
    </source>
</reference>
<sequence>MSGKGVEAGRAAKPAGAKGADAAGSSTTTRRATETARVPQGPAAELSTWNQGQLRRLQDRKRARWNTLVVTAHDAFDSGMSASRRRAFEADASTFSFMVYRYRDYLPPTTRQTALRHRRELNILVNKLRGDPELRGASDLGTEPVAPWSDVEKPYAGAGRANDPQDSGHHSWALR</sequence>
<name>A0A8H7ZZS3_9FUNG</name>
<evidence type="ECO:0000313" key="2">
    <source>
        <dbReference type="EMBL" id="KAG5462212.1"/>
    </source>
</evidence>
<dbReference type="Proteomes" id="UP000673691">
    <property type="component" value="Unassembled WGS sequence"/>
</dbReference>
<keyword evidence="3" id="KW-1185">Reference proteome</keyword>
<evidence type="ECO:0000313" key="3">
    <source>
        <dbReference type="Proteomes" id="UP000673691"/>
    </source>
</evidence>
<evidence type="ECO:0000256" key="1">
    <source>
        <dbReference type="SAM" id="MobiDB-lite"/>
    </source>
</evidence>
<proteinExistence type="predicted"/>
<protein>
    <submittedName>
        <fullName evidence="2">Uncharacterized protein</fullName>
    </submittedName>
</protein>
<dbReference type="AlphaFoldDB" id="A0A8H7ZZS3"/>